<name>A0A6H5ILH0_9HYME</name>
<keyword evidence="2" id="KW-1185">Reference proteome</keyword>
<protein>
    <submittedName>
        <fullName evidence="1">Uncharacterized protein</fullName>
    </submittedName>
</protein>
<reference evidence="1 2" key="1">
    <citation type="submission" date="2020-02" db="EMBL/GenBank/DDBJ databases">
        <authorList>
            <person name="Ferguson B K."/>
        </authorList>
    </citation>
    <scope>NUCLEOTIDE SEQUENCE [LARGE SCALE GENOMIC DNA]</scope>
</reference>
<organism evidence="1 2">
    <name type="scientific">Trichogramma brassicae</name>
    <dbReference type="NCBI Taxonomy" id="86971"/>
    <lineage>
        <taxon>Eukaryota</taxon>
        <taxon>Metazoa</taxon>
        <taxon>Ecdysozoa</taxon>
        <taxon>Arthropoda</taxon>
        <taxon>Hexapoda</taxon>
        <taxon>Insecta</taxon>
        <taxon>Pterygota</taxon>
        <taxon>Neoptera</taxon>
        <taxon>Endopterygota</taxon>
        <taxon>Hymenoptera</taxon>
        <taxon>Apocrita</taxon>
        <taxon>Proctotrupomorpha</taxon>
        <taxon>Chalcidoidea</taxon>
        <taxon>Trichogrammatidae</taxon>
        <taxon>Trichogramma</taxon>
    </lineage>
</organism>
<dbReference type="Proteomes" id="UP000479190">
    <property type="component" value="Unassembled WGS sequence"/>
</dbReference>
<evidence type="ECO:0000313" key="2">
    <source>
        <dbReference type="Proteomes" id="UP000479190"/>
    </source>
</evidence>
<gene>
    <name evidence="1" type="ORF">TBRA_LOCUS10851</name>
</gene>
<dbReference type="EMBL" id="CADCXV010000939">
    <property type="protein sequence ID" value="CAB0039092.1"/>
    <property type="molecule type" value="Genomic_DNA"/>
</dbReference>
<proteinExistence type="predicted"/>
<sequence length="97" mass="10780">MDIVQFVCHQGGDCRSAEHIAGCPGPQQGISQDFTESVLWNAGSRHRAPNDLAAKAMKLRHIWIRWVNCCICGREDVPRCYRCWSPGHVSACSKGPD</sequence>
<dbReference type="OrthoDB" id="6627761at2759"/>
<evidence type="ECO:0000313" key="1">
    <source>
        <dbReference type="EMBL" id="CAB0039092.1"/>
    </source>
</evidence>
<accession>A0A6H5ILH0</accession>
<dbReference type="AlphaFoldDB" id="A0A6H5ILH0"/>